<organism evidence="3 4">
    <name type="scientific">Ralstonia solanacearum</name>
    <name type="common">Pseudomonas solanacearum</name>
    <dbReference type="NCBI Taxonomy" id="305"/>
    <lineage>
        <taxon>Bacteria</taxon>
        <taxon>Pseudomonadati</taxon>
        <taxon>Pseudomonadota</taxon>
        <taxon>Betaproteobacteria</taxon>
        <taxon>Burkholderiales</taxon>
        <taxon>Burkholderiaceae</taxon>
        <taxon>Ralstonia</taxon>
        <taxon>Ralstonia solanacearum species complex</taxon>
    </lineage>
</organism>
<dbReference type="Proteomes" id="UP000310553">
    <property type="component" value="Plasmid pUW386"/>
</dbReference>
<dbReference type="PROSITE" id="PS51257">
    <property type="entry name" value="PROKAR_LIPOPROTEIN"/>
    <property type="match status" value="1"/>
</dbReference>
<dbReference type="PANTHER" id="PTHR30203:SF33">
    <property type="entry name" value="BLR4455 PROTEIN"/>
    <property type="match status" value="1"/>
</dbReference>
<dbReference type="PANTHER" id="PTHR30203">
    <property type="entry name" value="OUTER MEMBRANE CATION EFFLUX PROTEIN"/>
    <property type="match status" value="1"/>
</dbReference>
<name>A0AA92EH53_RALSL</name>
<reference evidence="3 4" key="1">
    <citation type="submission" date="2019-04" db="EMBL/GenBank/DDBJ databases">
        <title>Complete Genome of UW386 and Higher Quality Genome of UW700.</title>
        <authorList>
            <person name="Jacobs J."/>
            <person name="Perez A."/>
            <person name="Steidl O."/>
            <person name="Allen C."/>
        </authorList>
    </citation>
    <scope>NUCLEOTIDE SEQUENCE [LARGE SCALE GENOMIC DNA]</scope>
    <source>
        <strain evidence="3 4">UW386</strain>
        <plasmid evidence="4">puw386</plasmid>
    </source>
</reference>
<dbReference type="GO" id="GO:0005886">
    <property type="term" value="C:plasma membrane"/>
    <property type="evidence" value="ECO:0007669"/>
    <property type="project" value="UniProtKB-SubCell"/>
</dbReference>
<dbReference type="Gene3D" id="2.20.200.10">
    <property type="entry name" value="Outer membrane efflux proteins (OEP)"/>
    <property type="match status" value="1"/>
</dbReference>
<comment type="similarity">
    <text evidence="1 2">Belongs to the outer membrane factor (OMF) (TC 1.B.17) family.</text>
</comment>
<dbReference type="NCBIfam" id="TIGR01845">
    <property type="entry name" value="outer_NodT"/>
    <property type="match status" value="1"/>
</dbReference>
<evidence type="ECO:0000313" key="4">
    <source>
        <dbReference type="Proteomes" id="UP000310553"/>
    </source>
</evidence>
<dbReference type="SUPFAM" id="SSF56954">
    <property type="entry name" value="Outer membrane efflux proteins (OEP)"/>
    <property type="match status" value="1"/>
</dbReference>
<proteinExistence type="inferred from homology"/>
<dbReference type="EMBL" id="CP039340">
    <property type="protein sequence ID" value="QCX51952.1"/>
    <property type="molecule type" value="Genomic_DNA"/>
</dbReference>
<evidence type="ECO:0000256" key="2">
    <source>
        <dbReference type="RuleBase" id="RU362097"/>
    </source>
</evidence>
<dbReference type="AlphaFoldDB" id="A0AA92EH53"/>
<protein>
    <submittedName>
        <fullName evidence="3">Efflux transporter outer membrane subunit</fullName>
    </submittedName>
</protein>
<evidence type="ECO:0000256" key="1">
    <source>
        <dbReference type="ARBA" id="ARBA00007613"/>
    </source>
</evidence>
<dbReference type="InterPro" id="IPR010131">
    <property type="entry name" value="MdtP/NodT-like"/>
</dbReference>
<keyword evidence="2" id="KW-0472">Membrane</keyword>
<feature type="signal peptide" evidence="2">
    <location>
        <begin position="1"/>
        <end position="36"/>
    </location>
</feature>
<feature type="chain" id="PRO_5041515342" evidence="2">
    <location>
        <begin position="37"/>
        <end position="511"/>
    </location>
</feature>
<keyword evidence="2" id="KW-0564">Palmitate</keyword>
<dbReference type="GO" id="GO:0015562">
    <property type="term" value="F:efflux transmembrane transporter activity"/>
    <property type="evidence" value="ECO:0007669"/>
    <property type="project" value="InterPro"/>
</dbReference>
<evidence type="ECO:0000313" key="3">
    <source>
        <dbReference type="EMBL" id="QCX51952.1"/>
    </source>
</evidence>
<keyword evidence="2" id="KW-0812">Transmembrane</keyword>
<dbReference type="Pfam" id="PF02321">
    <property type="entry name" value="OEP"/>
    <property type="match status" value="2"/>
</dbReference>
<comment type="subcellular location">
    <subcellularLocation>
        <location evidence="2">Cell membrane</location>
        <topology evidence="2">Lipid-anchor</topology>
    </subcellularLocation>
</comment>
<gene>
    <name evidence="3" type="ORF">E7Z57_23555</name>
</gene>
<keyword evidence="3" id="KW-0614">Plasmid</keyword>
<keyword evidence="2" id="KW-0449">Lipoprotein</keyword>
<geneLocation type="plasmid" evidence="4">
    <name>puw386</name>
</geneLocation>
<sequence>MNALKQQQSGPARPGRWTPLALAAALFLAACSLAPAYEKPDVGTPAAFKEAAQGAQYAEVPLATGEQGKWKTAEPSMPADGAWWKLFNDATLDRLEAQAGEASPTLAAAAARVSQARAIVQSNRAALFPELDAGFGPTRQRASAASAGLPVGAPVQPQTYWRAQATVSYEADLFGRVRNSVNAADADAERVEALYRAARLSLQADVAQTYFSLRTLDAEEALLARTVVGREEALKLVQRRFSTGDIGELDVARADAELATARSDRLDVARRRALLEHALATLLGKAPSGFALDADPLQAANVRVPPGLPSALLERRPDVAAAERAMAAANARIGVARAAFFPQLQLTGGFGFESHDIGDLLKWSSRTWLLGPLVGTALSLPIFDGGARSAGVKQARAAYEENVANYREAVLVAFREVEDNLSDLRLLADQSKVQDDAVRASTRAAQLSRTRYNAGSVNYLDVIDAERNMLSAQRVAVQLAGGRVNATVGLVKALGGGWGDPPPPQTTVSQR</sequence>
<accession>A0AA92EH53</accession>
<dbReference type="InterPro" id="IPR003423">
    <property type="entry name" value="OMP_efflux"/>
</dbReference>
<keyword evidence="2" id="KW-1134">Transmembrane beta strand</keyword>
<dbReference type="Gene3D" id="1.20.1600.10">
    <property type="entry name" value="Outer membrane efflux proteins (OEP)"/>
    <property type="match status" value="1"/>
</dbReference>
<keyword evidence="2" id="KW-0732">Signal</keyword>